<feature type="transmembrane region" description="Helical" evidence="1">
    <location>
        <begin position="98"/>
        <end position="116"/>
    </location>
</feature>
<dbReference type="Proteomes" id="UP000007463">
    <property type="component" value="Chromosome"/>
</dbReference>
<dbReference type="PANTHER" id="PTHR39430:SF1">
    <property type="entry name" value="PROTEASE"/>
    <property type="match status" value="1"/>
</dbReference>
<dbReference type="OrthoDB" id="1454185at2"/>
<evidence type="ECO:0000256" key="1">
    <source>
        <dbReference type="SAM" id="Phobius"/>
    </source>
</evidence>
<feature type="transmembrane region" description="Helical" evidence="1">
    <location>
        <begin position="174"/>
        <end position="193"/>
    </location>
</feature>
<dbReference type="EMBL" id="CP002542">
    <property type="protein sequence ID" value="AEA43017.1"/>
    <property type="molecule type" value="Genomic_DNA"/>
</dbReference>
<gene>
    <name evidence="3" type="ordered locus">Fluta_1019</name>
</gene>
<protein>
    <submittedName>
        <fullName evidence="3">Abortive infection protein</fullName>
    </submittedName>
</protein>
<keyword evidence="1" id="KW-0472">Membrane</keyword>
<feature type="transmembrane region" description="Helical" evidence="1">
    <location>
        <begin position="136"/>
        <end position="153"/>
    </location>
</feature>
<dbReference type="Pfam" id="PF02517">
    <property type="entry name" value="Rce1-like"/>
    <property type="match status" value="1"/>
</dbReference>
<dbReference type="HOGENOM" id="CLU_952323_0_0_10"/>
<evidence type="ECO:0000313" key="4">
    <source>
        <dbReference type="Proteomes" id="UP000007463"/>
    </source>
</evidence>
<feature type="transmembrane region" description="Helical" evidence="1">
    <location>
        <begin position="60"/>
        <end position="77"/>
    </location>
</feature>
<dbReference type="KEGG" id="fte:Fluta_1019"/>
<feature type="transmembrane region" description="Helical" evidence="1">
    <location>
        <begin position="262"/>
        <end position="282"/>
    </location>
</feature>
<dbReference type="eggNOG" id="COG1266">
    <property type="taxonomic scope" value="Bacteria"/>
</dbReference>
<feature type="transmembrane region" description="Helical" evidence="1">
    <location>
        <begin position="223"/>
        <end position="242"/>
    </location>
</feature>
<reference evidence="3 4" key="1">
    <citation type="journal article" date="2011" name="Stand. Genomic Sci.">
        <title>Complete genome sequence of the gliding freshwater bacterium Fluviicola taffensis type strain (RW262).</title>
        <authorList>
            <person name="Woyke T."/>
            <person name="Chertkov O."/>
            <person name="Lapidus A."/>
            <person name="Nolan M."/>
            <person name="Lucas S."/>
            <person name="Del Rio T.G."/>
            <person name="Tice H."/>
            <person name="Cheng J.F."/>
            <person name="Tapia R."/>
            <person name="Han C."/>
            <person name="Goodwin L."/>
            <person name="Pitluck S."/>
            <person name="Liolios K."/>
            <person name="Pagani I."/>
            <person name="Ivanova N."/>
            <person name="Huntemann M."/>
            <person name="Mavromatis K."/>
            <person name="Mikhailova N."/>
            <person name="Pati A."/>
            <person name="Chen A."/>
            <person name="Palaniappan K."/>
            <person name="Land M."/>
            <person name="Hauser L."/>
            <person name="Brambilla E.M."/>
            <person name="Rohde M."/>
            <person name="Mwirichia R."/>
            <person name="Sikorski J."/>
            <person name="Tindall B.J."/>
            <person name="Goker M."/>
            <person name="Bristow J."/>
            <person name="Eisen J.A."/>
            <person name="Markowitz V."/>
            <person name="Hugenholtz P."/>
            <person name="Klenk H.P."/>
            <person name="Kyrpides N.C."/>
        </authorList>
    </citation>
    <scope>NUCLEOTIDE SEQUENCE [LARGE SCALE GENOMIC DNA]</scope>
    <source>
        <strain evidence="4">DSM 16823 / RW262 / RW262</strain>
    </source>
</reference>
<feature type="transmembrane region" description="Helical" evidence="1">
    <location>
        <begin position="20"/>
        <end position="40"/>
    </location>
</feature>
<feature type="domain" description="CAAX prenyl protease 2/Lysostaphin resistance protein A-like" evidence="2">
    <location>
        <begin position="143"/>
        <end position="235"/>
    </location>
</feature>
<name>F2I970_FLUTR</name>
<dbReference type="STRING" id="755732.Fluta_1019"/>
<dbReference type="InterPro" id="IPR003675">
    <property type="entry name" value="Rce1/LyrA-like_dom"/>
</dbReference>
<evidence type="ECO:0000259" key="2">
    <source>
        <dbReference type="Pfam" id="PF02517"/>
    </source>
</evidence>
<proteinExistence type="predicted"/>
<sequence length="292" mass="33087">MLEKFRTLYEEKLTVKLITVFLVVLASLAILIPIVQLALLFGVDLMNNNGVRMKVDFGNVFFFFLFGASSIGIIWLAQKYLHKRTLADLGFRTKILTLFFIGFLVGVLMVGLEYLVLGMSASEVKFVSVIPSNSSIPVYIGYYIYFFFGMLIWNSLIEELGCRAYPIEALRKHLNPHIIFTLMGVLFTLGHFVVRDFDISYAISLFITSYALSGIYYYSGSIWLVIGVHTGMNWFGFSFGGNVDNWKLGALVRIEIQDIPTWIFYTTGPLIGIGVFLLVRVAHKKGLFKKNL</sequence>
<evidence type="ECO:0000313" key="3">
    <source>
        <dbReference type="EMBL" id="AEA43017.1"/>
    </source>
</evidence>
<keyword evidence="4" id="KW-1185">Reference proteome</keyword>
<dbReference type="GO" id="GO:0004175">
    <property type="term" value="F:endopeptidase activity"/>
    <property type="evidence" value="ECO:0007669"/>
    <property type="project" value="UniProtKB-ARBA"/>
</dbReference>
<dbReference type="PANTHER" id="PTHR39430">
    <property type="entry name" value="MEMBRANE-ASSOCIATED PROTEASE-RELATED"/>
    <property type="match status" value="1"/>
</dbReference>
<organism evidence="3 4">
    <name type="scientific">Fluviicola taffensis (strain DSM 16823 / NCIMB 13979 / RW262)</name>
    <dbReference type="NCBI Taxonomy" id="755732"/>
    <lineage>
        <taxon>Bacteria</taxon>
        <taxon>Pseudomonadati</taxon>
        <taxon>Bacteroidota</taxon>
        <taxon>Flavobacteriia</taxon>
        <taxon>Flavobacteriales</taxon>
        <taxon>Crocinitomicaceae</taxon>
        <taxon>Fluviicola</taxon>
    </lineage>
</organism>
<accession>F2I970</accession>
<dbReference type="AlphaFoldDB" id="F2I970"/>
<dbReference type="RefSeq" id="WP_013685789.1">
    <property type="nucleotide sequence ID" value="NC_015321.1"/>
</dbReference>
<keyword evidence="1" id="KW-1133">Transmembrane helix</keyword>
<feature type="transmembrane region" description="Helical" evidence="1">
    <location>
        <begin position="199"/>
        <end position="218"/>
    </location>
</feature>
<keyword evidence="1" id="KW-0812">Transmembrane</keyword>
<reference evidence="4" key="2">
    <citation type="submission" date="2011-02" db="EMBL/GenBank/DDBJ databases">
        <title>The complete genome of Fluviicola taffensis DSM 16823.</title>
        <authorList>
            <consortium name="US DOE Joint Genome Institute (JGI-PGF)"/>
            <person name="Lucas S."/>
            <person name="Copeland A."/>
            <person name="Lapidus A."/>
            <person name="Bruce D."/>
            <person name="Goodwin L."/>
            <person name="Pitluck S."/>
            <person name="Kyrpides N."/>
            <person name="Mavromatis K."/>
            <person name="Ivanova N."/>
            <person name="Mikhailova N."/>
            <person name="Pagani I."/>
            <person name="Chertkov O."/>
            <person name="Detter J.C."/>
            <person name="Han C."/>
            <person name="Tapia R."/>
            <person name="Land M."/>
            <person name="Hauser L."/>
            <person name="Markowitz V."/>
            <person name="Cheng J.-F."/>
            <person name="Hugenholtz P."/>
            <person name="Woyke T."/>
            <person name="Wu D."/>
            <person name="Tindall B."/>
            <person name="Pomrenke H.G."/>
            <person name="Brambilla E."/>
            <person name="Klenk H.-P."/>
            <person name="Eisen J.A."/>
        </authorList>
    </citation>
    <scope>NUCLEOTIDE SEQUENCE [LARGE SCALE GENOMIC DNA]</scope>
    <source>
        <strain evidence="4">DSM 16823 / RW262 / RW262</strain>
    </source>
</reference>
<dbReference type="GO" id="GO:0080120">
    <property type="term" value="P:CAAX-box protein maturation"/>
    <property type="evidence" value="ECO:0007669"/>
    <property type="project" value="UniProtKB-ARBA"/>
</dbReference>